<dbReference type="Gene3D" id="1.25.40.10">
    <property type="entry name" value="Tetratricopeptide repeat domain"/>
    <property type="match status" value="1"/>
</dbReference>
<dbReference type="KEGG" id="lak:106175606"/>
<feature type="repeat" description="TPR" evidence="2">
    <location>
        <begin position="36"/>
        <end position="69"/>
    </location>
</feature>
<proteinExistence type="inferred from homology"/>
<keyword evidence="2" id="KW-0802">TPR repeat</keyword>
<dbReference type="PROSITE" id="PS50005">
    <property type="entry name" value="TPR"/>
    <property type="match status" value="1"/>
</dbReference>
<gene>
    <name evidence="7" type="primary">LOC106175606</name>
</gene>
<evidence type="ECO:0000256" key="3">
    <source>
        <dbReference type="SAM" id="MobiDB-lite"/>
    </source>
</evidence>
<name>A0A1S3JSY7_LINAN</name>
<dbReference type="CDD" id="cd06489">
    <property type="entry name" value="p23_CS_hSgt1_like"/>
    <property type="match status" value="1"/>
</dbReference>
<evidence type="ECO:0000313" key="7">
    <source>
        <dbReference type="RefSeq" id="XP_013413149.1"/>
    </source>
</evidence>
<evidence type="ECO:0000259" key="5">
    <source>
        <dbReference type="PROSITE" id="PS51203"/>
    </source>
</evidence>
<sequence length="349" mass="39396">MAEELFSKGNEAFVAENYEDAVELYSSAIDTDNSKAEFFIHRAHAYIKLENYSDALVDARKGIDLDPKNGKAYLREGVALYHLDMKAEAKGAFEQGLKYDGSDKTLNQWCDRCVKELSEPTSQAVPKGGQQSTPQTIAMPIPAKIRHDWYQTETHVIVTILIKNVKKEDLTVEFQEKMLSVTIRLSSGSDYSLELDLANHIVPEQSITKILSSKIEIKMKKAEGVRWTHLEGDSDEKIKQFKPTPSTQPKSDNPDIHKYPSSSHSYHDWDRMAAELAKEEKEEKLEGDAALNKLFQQIYSDGSDEVKRAMNKSFSESGGTVLSTNWGDIGAKKTEVKPPDGMEYKSWEY</sequence>
<dbReference type="STRING" id="7574.A0A1S3JSY7"/>
<dbReference type="InParanoid" id="A0A1S3JSY7"/>
<dbReference type="Pfam" id="PF05002">
    <property type="entry name" value="SGS"/>
    <property type="match status" value="1"/>
</dbReference>
<dbReference type="PANTHER" id="PTHR45862">
    <property type="entry name" value="PROTEIN SGT1 HOMOLOG"/>
    <property type="match status" value="1"/>
</dbReference>
<protein>
    <submittedName>
        <fullName evidence="7">Protein SGT1 homolog</fullName>
    </submittedName>
</protein>
<dbReference type="RefSeq" id="XP_013413149.1">
    <property type="nucleotide sequence ID" value="XM_013557695.1"/>
</dbReference>
<feature type="compositionally biased region" description="Basic and acidic residues" evidence="3">
    <location>
        <begin position="330"/>
        <end position="349"/>
    </location>
</feature>
<feature type="region of interest" description="Disordered" evidence="3">
    <location>
        <begin position="233"/>
        <end position="265"/>
    </location>
</feature>
<feature type="compositionally biased region" description="Polar residues" evidence="3">
    <location>
        <begin position="313"/>
        <end position="326"/>
    </location>
</feature>
<feature type="region of interest" description="Disordered" evidence="3">
    <location>
        <begin position="313"/>
        <end position="349"/>
    </location>
</feature>
<evidence type="ECO:0000256" key="1">
    <source>
        <dbReference type="ARBA" id="ARBA00008509"/>
    </source>
</evidence>
<dbReference type="InterPro" id="IPR008978">
    <property type="entry name" value="HSP20-like_chaperone"/>
</dbReference>
<dbReference type="OrthoDB" id="1898560at2759"/>
<accession>A0A1S3JSY7</accession>
<dbReference type="Pfam" id="PF13181">
    <property type="entry name" value="TPR_8"/>
    <property type="match status" value="1"/>
</dbReference>
<dbReference type="Gene3D" id="2.60.40.790">
    <property type="match status" value="1"/>
</dbReference>
<evidence type="ECO:0000256" key="2">
    <source>
        <dbReference type="PROSITE-ProRule" id="PRU00339"/>
    </source>
</evidence>
<comment type="similarity">
    <text evidence="1">Belongs to the SGT1 family.</text>
</comment>
<dbReference type="InterPro" id="IPR007052">
    <property type="entry name" value="CS_dom"/>
</dbReference>
<dbReference type="OMA" id="WIKKCEE"/>
<dbReference type="FunFam" id="2.60.40.790:FF:000012">
    <property type="entry name" value="SGT1 homolog, MIS12 kinetochore complex assembly cochaperone"/>
    <property type="match status" value="1"/>
</dbReference>
<dbReference type="GeneID" id="106175606"/>
<reference evidence="7" key="1">
    <citation type="submission" date="2025-08" db="UniProtKB">
        <authorList>
            <consortium name="RefSeq"/>
        </authorList>
    </citation>
    <scope>IDENTIFICATION</scope>
    <source>
        <tissue evidence="7">Gonads</tissue>
    </source>
</reference>
<dbReference type="AlphaFoldDB" id="A0A1S3JSY7"/>
<feature type="domain" description="CS" evidence="5">
    <location>
        <begin position="142"/>
        <end position="231"/>
    </location>
</feature>
<dbReference type="Proteomes" id="UP000085678">
    <property type="component" value="Unplaced"/>
</dbReference>
<evidence type="ECO:0000259" key="4">
    <source>
        <dbReference type="PROSITE" id="PS51048"/>
    </source>
</evidence>
<organism evidence="6 7">
    <name type="scientific">Lingula anatina</name>
    <name type="common">Brachiopod</name>
    <name type="synonym">Lingula unguis</name>
    <dbReference type="NCBI Taxonomy" id="7574"/>
    <lineage>
        <taxon>Eukaryota</taxon>
        <taxon>Metazoa</taxon>
        <taxon>Spiralia</taxon>
        <taxon>Lophotrochozoa</taxon>
        <taxon>Brachiopoda</taxon>
        <taxon>Linguliformea</taxon>
        <taxon>Lingulata</taxon>
        <taxon>Lingulida</taxon>
        <taxon>Linguloidea</taxon>
        <taxon>Lingulidae</taxon>
        <taxon>Lingula</taxon>
    </lineage>
</organism>
<dbReference type="SUPFAM" id="SSF49764">
    <property type="entry name" value="HSP20-like chaperones"/>
    <property type="match status" value="1"/>
</dbReference>
<dbReference type="InterPro" id="IPR011990">
    <property type="entry name" value="TPR-like_helical_dom_sf"/>
</dbReference>
<dbReference type="SMART" id="SM00028">
    <property type="entry name" value="TPR"/>
    <property type="match status" value="3"/>
</dbReference>
<dbReference type="Pfam" id="PF04969">
    <property type="entry name" value="CS"/>
    <property type="match status" value="1"/>
</dbReference>
<keyword evidence="6" id="KW-1185">Reference proteome</keyword>
<dbReference type="InterPro" id="IPR044563">
    <property type="entry name" value="Sgt1-like"/>
</dbReference>
<dbReference type="SUPFAM" id="SSF48452">
    <property type="entry name" value="TPR-like"/>
    <property type="match status" value="1"/>
</dbReference>
<dbReference type="InterPro" id="IPR019734">
    <property type="entry name" value="TPR_rpt"/>
</dbReference>
<dbReference type="GO" id="GO:0005737">
    <property type="term" value="C:cytoplasm"/>
    <property type="evidence" value="ECO:0007669"/>
    <property type="project" value="UniProtKB-ARBA"/>
</dbReference>
<evidence type="ECO:0000313" key="6">
    <source>
        <dbReference type="Proteomes" id="UP000085678"/>
    </source>
</evidence>
<dbReference type="PROSITE" id="PS51203">
    <property type="entry name" value="CS"/>
    <property type="match status" value="1"/>
</dbReference>
<dbReference type="GO" id="GO:0051087">
    <property type="term" value="F:protein-folding chaperone binding"/>
    <property type="evidence" value="ECO:0007669"/>
    <property type="project" value="InterPro"/>
</dbReference>
<dbReference type="InterPro" id="IPR007699">
    <property type="entry name" value="SGS_dom"/>
</dbReference>
<dbReference type="PROSITE" id="PS51048">
    <property type="entry name" value="SGS"/>
    <property type="match status" value="1"/>
</dbReference>
<dbReference type="FunCoup" id="A0A1S3JSY7">
    <property type="interactions" value="2117"/>
</dbReference>
<feature type="domain" description="SGS" evidence="4">
    <location>
        <begin position="258"/>
        <end position="349"/>
    </location>
</feature>